<keyword evidence="4" id="KW-0812">Transmembrane</keyword>
<organism evidence="6 7">
    <name type="scientific">Cohnella abietis</name>
    <dbReference type="NCBI Taxonomy" id="2507935"/>
    <lineage>
        <taxon>Bacteria</taxon>
        <taxon>Bacillati</taxon>
        <taxon>Bacillota</taxon>
        <taxon>Bacilli</taxon>
        <taxon>Bacillales</taxon>
        <taxon>Paenibacillaceae</taxon>
        <taxon>Cohnella</taxon>
    </lineage>
</organism>
<feature type="transmembrane region" description="Helical" evidence="4">
    <location>
        <begin position="309"/>
        <end position="329"/>
    </location>
</feature>
<keyword evidence="4" id="KW-1133">Transmembrane helix</keyword>
<dbReference type="AlphaFoldDB" id="A0A3T1D3W4"/>
<gene>
    <name evidence="6" type="ORF">KCTCHS21_21080</name>
</gene>
<keyword evidence="7" id="KW-1185">Reference proteome</keyword>
<evidence type="ECO:0000256" key="1">
    <source>
        <dbReference type="ARBA" id="ARBA00023015"/>
    </source>
</evidence>
<proteinExistence type="predicted"/>
<dbReference type="OrthoDB" id="2650757at2"/>
<dbReference type="SMART" id="SM00342">
    <property type="entry name" value="HTH_ARAC"/>
    <property type="match status" value="1"/>
</dbReference>
<dbReference type="InterPro" id="IPR009057">
    <property type="entry name" value="Homeodomain-like_sf"/>
</dbReference>
<dbReference type="EMBL" id="AP019400">
    <property type="protein sequence ID" value="BBI32709.1"/>
    <property type="molecule type" value="Genomic_DNA"/>
</dbReference>
<dbReference type="InterPro" id="IPR018060">
    <property type="entry name" value="HTH_AraC"/>
</dbReference>
<dbReference type="PROSITE" id="PS00041">
    <property type="entry name" value="HTH_ARAC_FAMILY_1"/>
    <property type="match status" value="1"/>
</dbReference>
<dbReference type="Gene3D" id="1.10.10.60">
    <property type="entry name" value="Homeodomain-like"/>
    <property type="match status" value="2"/>
</dbReference>
<name>A0A3T1D3W4_9BACL</name>
<keyword evidence="4" id="KW-0472">Membrane</keyword>
<keyword evidence="2" id="KW-0238">DNA-binding</keyword>
<evidence type="ECO:0000313" key="7">
    <source>
        <dbReference type="Proteomes" id="UP000289856"/>
    </source>
</evidence>
<dbReference type="GO" id="GO:0003700">
    <property type="term" value="F:DNA-binding transcription factor activity"/>
    <property type="evidence" value="ECO:0007669"/>
    <property type="project" value="InterPro"/>
</dbReference>
<accession>A0A3T1D3W4</accession>
<dbReference type="Proteomes" id="UP000289856">
    <property type="component" value="Chromosome"/>
</dbReference>
<dbReference type="Pfam" id="PF12833">
    <property type="entry name" value="HTH_18"/>
    <property type="match status" value="1"/>
</dbReference>
<dbReference type="PANTHER" id="PTHR43280:SF10">
    <property type="entry name" value="REGULATORY PROTEIN POCR"/>
    <property type="match status" value="1"/>
</dbReference>
<reference evidence="6 7" key="1">
    <citation type="submission" date="2019-01" db="EMBL/GenBank/DDBJ databases">
        <title>Complete genome sequence of Cohnella hallensis HS21 isolated from Korean fir (Abies koreana) rhizospheric soil.</title>
        <authorList>
            <person name="Jiang L."/>
            <person name="Kang S.W."/>
            <person name="Kim S."/>
            <person name="Jung J."/>
            <person name="Kim C.Y."/>
            <person name="Kim D.H."/>
            <person name="Kim S.W."/>
            <person name="Lee J."/>
        </authorList>
    </citation>
    <scope>NUCLEOTIDE SEQUENCE [LARGE SCALE GENOMIC DNA]</scope>
    <source>
        <strain evidence="6 7">HS21</strain>
    </source>
</reference>
<feature type="domain" description="HTH araC/xylS-type" evidence="5">
    <location>
        <begin position="679"/>
        <end position="778"/>
    </location>
</feature>
<dbReference type="InterPro" id="IPR018062">
    <property type="entry name" value="HTH_AraC-typ_CS"/>
</dbReference>
<evidence type="ECO:0000313" key="6">
    <source>
        <dbReference type="EMBL" id="BBI32709.1"/>
    </source>
</evidence>
<keyword evidence="3" id="KW-0804">Transcription</keyword>
<evidence type="ECO:0000259" key="5">
    <source>
        <dbReference type="PROSITE" id="PS01124"/>
    </source>
</evidence>
<dbReference type="PANTHER" id="PTHR43280">
    <property type="entry name" value="ARAC-FAMILY TRANSCRIPTIONAL REGULATOR"/>
    <property type="match status" value="1"/>
</dbReference>
<keyword evidence="1" id="KW-0805">Transcription regulation</keyword>
<dbReference type="GO" id="GO:0043565">
    <property type="term" value="F:sequence-specific DNA binding"/>
    <property type="evidence" value="ECO:0007669"/>
    <property type="project" value="InterPro"/>
</dbReference>
<protein>
    <recommendedName>
        <fullName evidence="5">HTH araC/xylS-type domain-containing protein</fullName>
    </recommendedName>
</protein>
<dbReference type="PROSITE" id="PS01124">
    <property type="entry name" value="HTH_ARAC_FAMILY_2"/>
    <property type="match status" value="1"/>
</dbReference>
<dbReference type="SUPFAM" id="SSF46689">
    <property type="entry name" value="Homeodomain-like"/>
    <property type="match status" value="1"/>
</dbReference>
<dbReference type="Gene3D" id="3.30.450.20">
    <property type="entry name" value="PAS domain"/>
    <property type="match status" value="1"/>
</dbReference>
<dbReference type="KEGG" id="cohn:KCTCHS21_21080"/>
<evidence type="ECO:0000256" key="4">
    <source>
        <dbReference type="SAM" id="Phobius"/>
    </source>
</evidence>
<sequence>MSTINQKKQRKFLRSMYAWITLTMLLVLSLFATITYFSAGGALLNNEYASNKKILSQVKFNIDYMDEMIRNSVLSLFYNPDVQTILYNKSLDLGETLKGINTVRTSIVNSNPFINSIYFYNDYSKLYYSTGDELLFQDKSLNAMFDSGKVLPILKPIPRRIEYPMVGDKIRYENVVTYFMYEFKDDNNLPNGALIVNASTNWILNNIKMINNADLDKQDQIMILDGNGALVGDSLEEDSFLTNLKAAYVHQQAGEKVKTETEEQTGYFTSDINGKKYLITYTYLDNMNWTIVKAQLYHDVFQKINSLKYTYFLITAGFLLIAFIISVSLSRRFYKPIDRLVRQFVVVDRDRGLPKGEDEFSYLNDVFQDAIDKMNHYKQRSHTSQEVMRAYFLRKLLVDSYSVSAGEFAQAQSDFSIRLDAEMGFLICIVKIDGYNQFKEKYNLRDQALYLYGIENMSLECIGETFQCEVVKMKDEYIAFIINTNSDSENLHVLTDSWKKAQMYIMKYYHISISVCISDPIERYTDLSDQHYETLNNSLYRLIYGHSSILTGDRIRNNVDNPQLGYSASLEKKLIDALKSGSIPVTEDTLSRIFREIAALNYNNALLSIMSLLNVLKTTVEEISRVKVEPIHVNFNLITKRLFELETLTELQEKIMLLLVDMISKTDNIENEKQSIVVETMKELIDADYANPGLCLQFVADKLNVSPKSASKLFNSKLNMSVADYINEVRLNKAVEWLESSGLNIKEILAKIGVENESYFYKLFKKKHGTTPKEYMLSKSVKQILNKK</sequence>
<evidence type="ECO:0000256" key="2">
    <source>
        <dbReference type="ARBA" id="ARBA00023125"/>
    </source>
</evidence>
<evidence type="ECO:0000256" key="3">
    <source>
        <dbReference type="ARBA" id="ARBA00023163"/>
    </source>
</evidence>